<keyword evidence="1" id="KW-0472">Membrane</keyword>
<dbReference type="OrthoDB" id="330671at2759"/>
<dbReference type="NCBIfam" id="NF001985">
    <property type="entry name" value="PRK00777.1"/>
    <property type="match status" value="1"/>
</dbReference>
<evidence type="ECO:0000256" key="1">
    <source>
        <dbReference type="SAM" id="Phobius"/>
    </source>
</evidence>
<dbReference type="SUPFAM" id="SSF52374">
    <property type="entry name" value="Nucleotidylyl transferase"/>
    <property type="match status" value="1"/>
</dbReference>
<reference evidence="4" key="1">
    <citation type="submission" date="2011-03" db="EMBL/GenBank/DDBJ databases">
        <title>The genome sequence of Vavraia culicis strain floridensis.</title>
        <authorList>
            <consortium name="The Broad Institute Genome Sequencing Platform"/>
            <person name="Cuomo C."/>
            <person name="Becnel J."/>
            <person name="Sanscrainte N."/>
            <person name="Young S.K."/>
            <person name="Zeng Q."/>
            <person name="Gargeya S."/>
            <person name="Fitzgerald M."/>
            <person name="Haas B."/>
            <person name="Abouelleil A."/>
            <person name="Alvarado L."/>
            <person name="Arachchi H.M."/>
            <person name="Berlin A."/>
            <person name="Chapman S.B."/>
            <person name="Gearin G."/>
            <person name="Goldberg J."/>
            <person name="Griggs A."/>
            <person name="Gujja S."/>
            <person name="Hansen M."/>
            <person name="Heiman D."/>
            <person name="Howarth C."/>
            <person name="Larimer J."/>
            <person name="Lui A."/>
            <person name="MacDonald P.J.P."/>
            <person name="McCowen C."/>
            <person name="Montmayeur A."/>
            <person name="Murphy C."/>
            <person name="Neiman D."/>
            <person name="Pearson M."/>
            <person name="Priest M."/>
            <person name="Roberts A."/>
            <person name="Saif S."/>
            <person name="Shea T."/>
            <person name="Sisk P."/>
            <person name="Stolte C."/>
            <person name="Sykes S."/>
            <person name="Wortman J."/>
            <person name="Nusbaum C."/>
            <person name="Birren B."/>
        </authorList>
    </citation>
    <scope>NUCLEOTIDE SEQUENCE [LARGE SCALE GENOMIC DNA]</scope>
    <source>
        <strain evidence="4">floridensis</strain>
    </source>
</reference>
<dbReference type="Gene3D" id="3.40.50.620">
    <property type="entry name" value="HUPs"/>
    <property type="match status" value="1"/>
</dbReference>
<gene>
    <name evidence="3" type="ORF">VCUG_00442</name>
</gene>
<accession>L2GWL6</accession>
<evidence type="ECO:0000313" key="3">
    <source>
        <dbReference type="EMBL" id="ELA48019.1"/>
    </source>
</evidence>
<dbReference type="STRING" id="948595.L2GWL6"/>
<proteinExistence type="predicted"/>
<keyword evidence="1" id="KW-0812">Transmembrane</keyword>
<feature type="transmembrane region" description="Helical" evidence="1">
    <location>
        <begin position="54"/>
        <end position="71"/>
    </location>
</feature>
<dbReference type="RefSeq" id="XP_008073465.1">
    <property type="nucleotide sequence ID" value="XM_008075274.1"/>
</dbReference>
<name>L2GWL6_VAVCU</name>
<dbReference type="EMBL" id="GL877408">
    <property type="protein sequence ID" value="ELA48019.1"/>
    <property type="molecule type" value="Genomic_DNA"/>
</dbReference>
<dbReference type="NCBIfam" id="TIGR00125">
    <property type="entry name" value="cyt_tran_rel"/>
    <property type="match status" value="1"/>
</dbReference>
<dbReference type="InterPro" id="IPR014729">
    <property type="entry name" value="Rossmann-like_a/b/a_fold"/>
</dbReference>
<organism evidence="3 4">
    <name type="scientific">Vavraia culicis (isolate floridensis)</name>
    <name type="common">Microsporidian parasite</name>
    <dbReference type="NCBI Taxonomy" id="948595"/>
    <lineage>
        <taxon>Eukaryota</taxon>
        <taxon>Fungi</taxon>
        <taxon>Fungi incertae sedis</taxon>
        <taxon>Microsporidia</taxon>
        <taxon>Pleistophoridae</taxon>
        <taxon>Vavraia</taxon>
    </lineage>
</organism>
<evidence type="ECO:0000259" key="2">
    <source>
        <dbReference type="Pfam" id="PF01467"/>
    </source>
</evidence>
<dbReference type="GO" id="GO:0003824">
    <property type="term" value="F:catalytic activity"/>
    <property type="evidence" value="ECO:0007669"/>
    <property type="project" value="InterPro"/>
</dbReference>
<dbReference type="VEuPathDB" id="MicrosporidiaDB:VCUG_00442"/>
<evidence type="ECO:0000313" key="4">
    <source>
        <dbReference type="Proteomes" id="UP000011081"/>
    </source>
</evidence>
<dbReference type="InterPro" id="IPR004821">
    <property type="entry name" value="Cyt_trans-like"/>
</dbReference>
<keyword evidence="4" id="KW-1185">Reference proteome</keyword>
<dbReference type="OMA" id="DDYECIV"/>
<dbReference type="Proteomes" id="UP000011081">
    <property type="component" value="Unassembled WGS sequence"/>
</dbReference>
<dbReference type="HOGENOM" id="CLU_649219_0_0_1"/>
<feature type="domain" description="Cytidyltransferase-like" evidence="2">
    <location>
        <begin position="290"/>
        <end position="425"/>
    </location>
</feature>
<dbReference type="InParanoid" id="L2GWL6"/>
<dbReference type="GeneID" id="19878329"/>
<dbReference type="AlphaFoldDB" id="L2GWL6"/>
<dbReference type="Pfam" id="PF01467">
    <property type="entry name" value="CTP_transf_like"/>
    <property type="match status" value="1"/>
</dbReference>
<sequence length="435" mass="50021">MAYIKKIVQLNRKEDILSLICHILHSNTLTFVQICFECNHHTFIRRYYQVIHQIKMFYGLTGVVIFVFGTVNEQDTLQMMEWDSCKCMECFDGLKNVIASNTGDVWEWSRKNELSDKDAMIRNNSYCCDRKSDLKCFYGNKRADDSGNENSGNMAYCGSTLSNNRNIKMTCGTSHTGTTENKNVAVPEHIKNHCIEDWKACDEMMVGDQENVLRLRCYDEKSVCDEHDVQGEALRSPNNSSRDINSEMAGHVKSKEHEYTGGDNIMVEYRLMNKHFFVPPSNKKKYHTVVLGGTFDRFHEGHILLLTTALLLASDELTIGLTTKRLHTNKKHNAIIESYDIRKNKLLFLCRVMSNARVTLNELNDSVGKCLKDDYECIVVSTESFVRACEINFRRMDVDKKMMDIIVTPVIEYENVRLSSTGLREKEAIPDQDKS</sequence>
<keyword evidence="1" id="KW-1133">Transmembrane helix</keyword>
<protein>
    <recommendedName>
        <fullName evidence="2">Cytidyltransferase-like domain-containing protein</fullName>
    </recommendedName>
</protein>